<evidence type="ECO:0000313" key="3">
    <source>
        <dbReference type="Proteomes" id="UP000002377"/>
    </source>
</evidence>
<dbReference type="STRING" id="635013.TherJR_0895"/>
<protein>
    <submittedName>
        <fullName evidence="2">Addiction module toxin, RelE/StbE family</fullName>
    </submittedName>
</protein>
<dbReference type="SUPFAM" id="SSF143011">
    <property type="entry name" value="RelE-like"/>
    <property type="match status" value="1"/>
</dbReference>
<dbReference type="InterPro" id="IPR035093">
    <property type="entry name" value="RelE/ParE_toxin_dom_sf"/>
</dbReference>
<accession>D5XDB4</accession>
<reference evidence="2 3" key="1">
    <citation type="submission" date="2010-05" db="EMBL/GenBank/DDBJ databases">
        <title>Complete sequence of Thermincola sp. JR.</title>
        <authorList>
            <consortium name="US DOE Joint Genome Institute"/>
            <person name="Lucas S."/>
            <person name="Copeland A."/>
            <person name="Lapidus A."/>
            <person name="Cheng J.-F."/>
            <person name="Bruce D."/>
            <person name="Goodwin L."/>
            <person name="Pitluck S."/>
            <person name="Chertkov O."/>
            <person name="Detter J.C."/>
            <person name="Han C."/>
            <person name="Tapia R."/>
            <person name="Land M."/>
            <person name="Hauser L."/>
            <person name="Kyrpides N."/>
            <person name="Mikhailova N."/>
            <person name="Hazen T.C."/>
            <person name="Woyke T."/>
        </authorList>
    </citation>
    <scope>NUCLEOTIDE SEQUENCE [LARGE SCALE GENOMIC DNA]</scope>
    <source>
        <strain evidence="2 3">JR</strain>
    </source>
</reference>
<evidence type="ECO:0000256" key="1">
    <source>
        <dbReference type="ARBA" id="ARBA00022649"/>
    </source>
</evidence>
<dbReference type="NCBIfam" id="TIGR02385">
    <property type="entry name" value="RelE_StbE"/>
    <property type="match status" value="1"/>
</dbReference>
<dbReference type="AlphaFoldDB" id="D5XDB4"/>
<keyword evidence="3" id="KW-1185">Reference proteome</keyword>
<dbReference type="KEGG" id="tjr:TherJR_0895"/>
<keyword evidence="1" id="KW-1277">Toxin-antitoxin system</keyword>
<dbReference type="Pfam" id="PF05016">
    <property type="entry name" value="ParE_toxin"/>
    <property type="match status" value="1"/>
</dbReference>
<gene>
    <name evidence="2" type="ordered locus">TherJR_0895</name>
</gene>
<dbReference type="EMBL" id="CP002028">
    <property type="protein sequence ID" value="ADG81762.1"/>
    <property type="molecule type" value="Genomic_DNA"/>
</dbReference>
<dbReference type="eggNOG" id="COG3668">
    <property type="taxonomic scope" value="Bacteria"/>
</dbReference>
<dbReference type="Gene3D" id="3.30.2310.20">
    <property type="entry name" value="RelE-like"/>
    <property type="match status" value="1"/>
</dbReference>
<evidence type="ECO:0000313" key="2">
    <source>
        <dbReference type="EMBL" id="ADG81762.1"/>
    </source>
</evidence>
<name>D5XDB4_THEPJ</name>
<dbReference type="Proteomes" id="UP000002377">
    <property type="component" value="Chromosome"/>
</dbReference>
<organism evidence="2 3">
    <name type="scientific">Thermincola potens (strain JR)</name>
    <dbReference type="NCBI Taxonomy" id="635013"/>
    <lineage>
        <taxon>Bacteria</taxon>
        <taxon>Bacillati</taxon>
        <taxon>Bacillota</taxon>
        <taxon>Clostridia</taxon>
        <taxon>Eubacteriales</taxon>
        <taxon>Thermincolaceae</taxon>
        <taxon>Thermincola</taxon>
    </lineage>
</organism>
<dbReference type="InterPro" id="IPR007712">
    <property type="entry name" value="RelE/ParE_toxin"/>
</dbReference>
<proteinExistence type="predicted"/>
<dbReference type="OrthoDB" id="361440at2"/>
<sequence>MKQYKIFMAEPAADDLQDIVSYISNELKEPVTAQKLLGKIKRAVMSLADMPVRHALVSDERLAHQGIRKLMVDNYIIFYVASEKDKLVTIIRILCGRRDWLNLL</sequence>
<dbReference type="RefSeq" id="WP_013119781.1">
    <property type="nucleotide sequence ID" value="NC_014152.1"/>
</dbReference>
<dbReference type="HOGENOM" id="CLU_147162_6_1_9"/>